<name>A0A2S8FDH3_9BACT</name>
<evidence type="ECO:0000313" key="5">
    <source>
        <dbReference type="Proteomes" id="UP000238322"/>
    </source>
</evidence>
<dbReference type="OrthoDB" id="289126at2"/>
<dbReference type="Pfam" id="PF07587">
    <property type="entry name" value="PSD1"/>
    <property type="match status" value="1"/>
</dbReference>
<organism evidence="4 5">
    <name type="scientific">Blastopirellula marina</name>
    <dbReference type="NCBI Taxonomy" id="124"/>
    <lineage>
        <taxon>Bacteria</taxon>
        <taxon>Pseudomonadati</taxon>
        <taxon>Planctomycetota</taxon>
        <taxon>Planctomycetia</taxon>
        <taxon>Pirellulales</taxon>
        <taxon>Pirellulaceae</taxon>
        <taxon>Blastopirellula</taxon>
    </lineage>
</organism>
<gene>
    <name evidence="4" type="ORF">C5Y83_22800</name>
</gene>
<dbReference type="SUPFAM" id="SSF49373">
    <property type="entry name" value="Invasin/intimin cell-adhesion fragments"/>
    <property type="match status" value="1"/>
</dbReference>
<dbReference type="Gene3D" id="2.60.40.1080">
    <property type="match status" value="1"/>
</dbReference>
<dbReference type="EMBL" id="PUHY01000014">
    <property type="protein sequence ID" value="PQO30209.1"/>
    <property type="molecule type" value="Genomic_DNA"/>
</dbReference>
<reference evidence="4 5" key="1">
    <citation type="submission" date="2018-02" db="EMBL/GenBank/DDBJ databases">
        <title>Comparative genomes isolates from brazilian mangrove.</title>
        <authorList>
            <person name="Araujo J.E."/>
            <person name="Taketani R.G."/>
            <person name="Silva M.C.P."/>
            <person name="Loureco M.V."/>
            <person name="Andreote F.D."/>
        </authorList>
    </citation>
    <scope>NUCLEOTIDE SEQUENCE [LARGE SCALE GENOMIC DNA]</scope>
    <source>
        <strain evidence="4 5">Hex-1 MGV</strain>
    </source>
</reference>
<protein>
    <recommendedName>
        <fullName evidence="6">S-layer protein</fullName>
    </recommendedName>
</protein>
<evidence type="ECO:0000313" key="4">
    <source>
        <dbReference type="EMBL" id="PQO30209.1"/>
    </source>
</evidence>
<dbReference type="Pfam" id="PF07583">
    <property type="entry name" value="PSCyt2"/>
    <property type="match status" value="1"/>
</dbReference>
<dbReference type="RefSeq" id="WP_105332114.1">
    <property type="nucleotide sequence ID" value="NZ_PUHY01000014.1"/>
</dbReference>
<feature type="signal peptide" evidence="1">
    <location>
        <begin position="1"/>
        <end position="20"/>
    </location>
</feature>
<comment type="caution">
    <text evidence="4">The sequence shown here is derived from an EMBL/GenBank/DDBJ whole genome shotgun (WGS) entry which is preliminary data.</text>
</comment>
<dbReference type="InterPro" id="IPR022655">
    <property type="entry name" value="DUF1553"/>
</dbReference>
<proteinExistence type="predicted"/>
<accession>A0A2S8FDH3</accession>
<dbReference type="AlphaFoldDB" id="A0A2S8FDH3"/>
<dbReference type="Proteomes" id="UP000238322">
    <property type="component" value="Unassembled WGS sequence"/>
</dbReference>
<sequence length="706" mass="77618">MRIAVSLVLVLVCSGATAVAADAIDFDTEIVPLLSKAGCNAASCHGSSAGQAGFRLSLFGGDPGFDYRSIVNEFEGRRINHRSPSDSLLLAKATHALDHGGGEVFSYDSDPAQRLMRWIEQGAVRRKLRILNKISVTPTSFAAIQLPVEFQLDVVAHFDDGAVRHVKKEAVYISHNEDAVSVDAVGRVTVRQPGQQTVIVRFANQVQAVTIVSPLGMHMPALTASPRGNWIDDTINTKLAALRLAPAAASGDSAFLRRVSLDLTGRLPTPEFVKQFQGDNTLNKRARLIDELLSSQEFIEYWTHRLATQLRVQTPGNDDKAAVALYDWLRAQLAGEVGWDQIARELVLSTGDSHTVGAATVHRYFPTAREEAEYMSETLMGVRLRCANCHNHPLDHWTQDDYHGLAAVFAGIERGQVVRLIAGGEVTHPRTGDAAVAKLPGAEFVKDEGDPREAFADWLTSGENPYFAKAMAGRIWESLMGRGLVSPVDDLRATNPPSHTRLLEHLADEFVQEGYRLRPLIRTICNSAAYQRDYHAGDGKSIDDRFYSHAIAKPLLAEVLADAISDVTGVADDYAGTTRAINVVDRTVSAAKLEFLGQCLPSETCQADQVGIRGISGQLHLMNGDLLNKKIQDPNGRLYRLLMAQRSTGEIIEELYLRALSRTPTKDELARWVEQIDSAENEQLRATRLEDFLWALLNCHEFSTNN</sequence>
<evidence type="ECO:0008006" key="6">
    <source>
        <dbReference type="Google" id="ProtNLM"/>
    </source>
</evidence>
<dbReference type="PANTHER" id="PTHR35889:SF3">
    <property type="entry name" value="F-BOX DOMAIN-CONTAINING PROTEIN"/>
    <property type="match status" value="1"/>
</dbReference>
<dbReference type="PANTHER" id="PTHR35889">
    <property type="entry name" value="CYCLOINULO-OLIGOSACCHARIDE FRUCTANOTRANSFERASE-RELATED"/>
    <property type="match status" value="1"/>
</dbReference>
<feature type="domain" description="DUF1553" evidence="3">
    <location>
        <begin position="452"/>
        <end position="673"/>
    </location>
</feature>
<dbReference type="InterPro" id="IPR008964">
    <property type="entry name" value="Invasin/intimin_cell_adhesion"/>
</dbReference>
<evidence type="ECO:0000259" key="2">
    <source>
        <dbReference type="Pfam" id="PF07583"/>
    </source>
</evidence>
<dbReference type="InterPro" id="IPR011444">
    <property type="entry name" value="DUF1549"/>
</dbReference>
<feature type="domain" description="DUF1549" evidence="2">
    <location>
        <begin position="231"/>
        <end position="413"/>
    </location>
</feature>
<evidence type="ECO:0000259" key="3">
    <source>
        <dbReference type="Pfam" id="PF07587"/>
    </source>
</evidence>
<evidence type="ECO:0000256" key="1">
    <source>
        <dbReference type="SAM" id="SignalP"/>
    </source>
</evidence>
<feature type="chain" id="PRO_5015568112" description="S-layer protein" evidence="1">
    <location>
        <begin position="21"/>
        <end position="706"/>
    </location>
</feature>
<keyword evidence="1" id="KW-0732">Signal</keyword>